<sequence>MSPYSTLACLLVLLGAVLAASGFPRHRRAPCVSVSQHVSERMTQKQALIAHELGLTQPEVGNIELFSFVNSINTSCQRNDVIELIHTSLDVYKRIFSSILAHSNHHTQGESTASVGLLDQVSDSKRSEVESALKNLQDKMEELKNRLTHVNHNKEEILYRLNQIKVDDLMAQKRALAEYLGVFQAASVIAHASC</sequence>
<feature type="coiled-coil region" evidence="1">
    <location>
        <begin position="126"/>
        <end position="153"/>
    </location>
</feature>
<feature type="signal peptide" evidence="2">
    <location>
        <begin position="1"/>
        <end position="19"/>
    </location>
</feature>
<organism evidence="3 4">
    <name type="scientific">Astatotilapia calliptera</name>
    <name type="common">Eastern happy</name>
    <name type="synonym">Chromis callipterus</name>
    <dbReference type="NCBI Taxonomy" id="8154"/>
    <lineage>
        <taxon>Eukaryota</taxon>
        <taxon>Metazoa</taxon>
        <taxon>Chordata</taxon>
        <taxon>Craniata</taxon>
        <taxon>Vertebrata</taxon>
        <taxon>Euteleostomi</taxon>
        <taxon>Actinopterygii</taxon>
        <taxon>Neopterygii</taxon>
        <taxon>Teleostei</taxon>
        <taxon>Neoteleostei</taxon>
        <taxon>Acanthomorphata</taxon>
        <taxon>Ovalentaria</taxon>
        <taxon>Cichlomorphae</taxon>
        <taxon>Cichliformes</taxon>
        <taxon>Cichlidae</taxon>
        <taxon>African cichlids</taxon>
        <taxon>Pseudocrenilabrinae</taxon>
        <taxon>Haplochromini</taxon>
        <taxon>Astatotilapia</taxon>
    </lineage>
</organism>
<evidence type="ECO:0000256" key="2">
    <source>
        <dbReference type="SAM" id="SignalP"/>
    </source>
</evidence>
<dbReference type="OMA" id="INTSCQR"/>
<dbReference type="InterPro" id="IPR009079">
    <property type="entry name" value="4_helix_cytokine-like_core"/>
</dbReference>
<keyword evidence="1" id="KW-0175">Coiled coil</keyword>
<name>A0A3P8PIN4_ASTCA</name>
<dbReference type="Proteomes" id="UP000265100">
    <property type="component" value="Chromosome 17"/>
</dbReference>
<reference evidence="3" key="4">
    <citation type="submission" date="2025-09" db="UniProtKB">
        <authorList>
            <consortium name="Ensembl"/>
        </authorList>
    </citation>
    <scope>IDENTIFICATION</scope>
</reference>
<evidence type="ECO:0000256" key="1">
    <source>
        <dbReference type="SAM" id="Coils"/>
    </source>
</evidence>
<evidence type="ECO:0000313" key="4">
    <source>
        <dbReference type="Proteomes" id="UP000265100"/>
    </source>
</evidence>
<dbReference type="GeneTree" id="ENSGT00940000176985"/>
<reference evidence="3 4" key="1">
    <citation type="submission" date="2018-05" db="EMBL/GenBank/DDBJ databases">
        <authorList>
            <person name="Datahose"/>
        </authorList>
    </citation>
    <scope>NUCLEOTIDE SEQUENCE</scope>
</reference>
<keyword evidence="2" id="KW-0732">Signal</keyword>
<reference evidence="4" key="2">
    <citation type="submission" date="2023-03" db="EMBL/GenBank/DDBJ databases">
        <authorList>
            <consortium name="Wellcome Sanger Institute Data Sharing"/>
        </authorList>
    </citation>
    <scope>NUCLEOTIDE SEQUENCE [LARGE SCALE GENOMIC DNA]</scope>
</reference>
<dbReference type="AlphaFoldDB" id="A0A3P8PIN4"/>
<evidence type="ECO:0000313" key="3">
    <source>
        <dbReference type="Ensembl" id="ENSACLP00000016833.2"/>
    </source>
</evidence>
<keyword evidence="4" id="KW-1185">Reference proteome</keyword>
<dbReference type="Ensembl" id="ENSACLT00000017242.2">
    <property type="protein sequence ID" value="ENSACLP00000016833.2"/>
    <property type="gene ID" value="ENSACLG00000011467.2"/>
</dbReference>
<accession>A0A3P8PIN4</accession>
<feature type="chain" id="PRO_5044231795" evidence="2">
    <location>
        <begin position="20"/>
        <end position="194"/>
    </location>
</feature>
<protein>
    <submittedName>
        <fullName evidence="3">Uncharacterized protein</fullName>
    </submittedName>
</protein>
<reference evidence="3" key="3">
    <citation type="submission" date="2025-08" db="UniProtKB">
        <authorList>
            <consortium name="Ensembl"/>
        </authorList>
    </citation>
    <scope>IDENTIFICATION</scope>
</reference>
<dbReference type="Gene3D" id="1.20.1250.10">
    <property type="match status" value="1"/>
</dbReference>
<proteinExistence type="predicted"/>